<evidence type="ECO:0000256" key="4">
    <source>
        <dbReference type="ARBA" id="ARBA00022989"/>
    </source>
</evidence>
<feature type="repeat" description="ANK" evidence="7">
    <location>
        <begin position="190"/>
        <end position="212"/>
    </location>
</feature>
<evidence type="ECO:0000256" key="5">
    <source>
        <dbReference type="ARBA" id="ARBA00023043"/>
    </source>
</evidence>
<name>S8CTW3_9LAMI</name>
<feature type="non-terminal residue" evidence="11">
    <location>
        <position position="1"/>
    </location>
</feature>
<dbReference type="PANTHER" id="PTHR24186:SF18">
    <property type="entry name" value="ANKYRIN REPEAT FAMILY PROTEIN"/>
    <property type="match status" value="1"/>
</dbReference>
<evidence type="ECO:0000256" key="3">
    <source>
        <dbReference type="ARBA" id="ARBA00022737"/>
    </source>
</evidence>
<dbReference type="Pfam" id="PF12796">
    <property type="entry name" value="Ank_2"/>
    <property type="match status" value="3"/>
</dbReference>
<dbReference type="Proteomes" id="UP000015453">
    <property type="component" value="Unassembled WGS sequence"/>
</dbReference>
<evidence type="ECO:0000256" key="8">
    <source>
        <dbReference type="SAM" id="MobiDB-lite"/>
    </source>
</evidence>
<sequence>AGRKKITKQSTGKWGDTPLHFAARTGDVAALKDVISRETDEELGRLLSEQNVAGETALYVAAECGNAEIVEDMINHYDLVNAGIKARNGFDALHIAAKQGDLEVVKLMLEAHPELAMTVDSANTTALQTAATQGHVDVVTYLLQVQSSLLSITKSNGKTALHGAARNGHSSVVRAILEMEPVMVLKTDKKGQTPLHMAAKGSSVEVVEELVNADRSTVNTVDSKGNTALHIATRKGRSQTVRLLLAKSETETRVVNRYKETALDTAEKFNLAEIAEILRGGGVVRAADIRPPAARELKQTVSDIKHEVHDQLQHTRQTRKRVQGIARRLNKMHAEGLNNAINSTTVVAVLIATVAFAAIFTVPGQYADDPRNLPPGLSLGEANIAPRTPFLMFFLFDSVSLFISLAVVVVQKSVVVIESAAKKRMTAVINKLMWVACVLISAAFLALSFVVVGEREAALAVGVSVVGTVIIAATIGTMCYWVVVHRMERRRKNNCKGSTKRSSISRSKSLSPSE</sequence>
<comment type="caution">
    <text evidence="11">The sequence shown here is derived from an EMBL/GenBank/DDBJ whole genome shotgun (WGS) entry which is preliminary data.</text>
</comment>
<dbReference type="PROSITE" id="PS50297">
    <property type="entry name" value="ANK_REP_REGION"/>
    <property type="match status" value="5"/>
</dbReference>
<dbReference type="InterPro" id="IPR002110">
    <property type="entry name" value="Ankyrin_rpt"/>
</dbReference>
<keyword evidence="2 9" id="KW-0812">Transmembrane</keyword>
<reference evidence="11 12" key="1">
    <citation type="journal article" date="2013" name="BMC Genomics">
        <title>The miniature genome of a carnivorous plant Genlisea aurea contains a low number of genes and short non-coding sequences.</title>
        <authorList>
            <person name="Leushkin E.V."/>
            <person name="Sutormin R.A."/>
            <person name="Nabieva E.R."/>
            <person name="Penin A.A."/>
            <person name="Kondrashov A.S."/>
            <person name="Logacheva M.D."/>
        </authorList>
    </citation>
    <scope>NUCLEOTIDE SEQUENCE [LARGE SCALE GENOMIC DNA]</scope>
</reference>
<dbReference type="Pfam" id="PF13962">
    <property type="entry name" value="PGG"/>
    <property type="match status" value="1"/>
</dbReference>
<feature type="domain" description="PGG" evidence="10">
    <location>
        <begin position="335"/>
        <end position="451"/>
    </location>
</feature>
<dbReference type="SMART" id="SM00248">
    <property type="entry name" value="ANK"/>
    <property type="match status" value="8"/>
</dbReference>
<dbReference type="Pfam" id="PF00023">
    <property type="entry name" value="Ank"/>
    <property type="match status" value="1"/>
</dbReference>
<keyword evidence="6 9" id="KW-0472">Membrane</keyword>
<evidence type="ECO:0000256" key="9">
    <source>
        <dbReference type="SAM" id="Phobius"/>
    </source>
</evidence>
<evidence type="ECO:0000256" key="1">
    <source>
        <dbReference type="ARBA" id="ARBA00004141"/>
    </source>
</evidence>
<accession>S8CTW3</accession>
<dbReference type="InterPro" id="IPR036770">
    <property type="entry name" value="Ankyrin_rpt-contain_sf"/>
</dbReference>
<dbReference type="OrthoDB" id="194358at2759"/>
<feature type="repeat" description="ANK" evidence="7">
    <location>
        <begin position="224"/>
        <end position="245"/>
    </location>
</feature>
<gene>
    <name evidence="11" type="ORF">M569_04030</name>
</gene>
<keyword evidence="5 7" id="KW-0040">ANK repeat</keyword>
<feature type="transmembrane region" description="Helical" evidence="9">
    <location>
        <begin position="432"/>
        <end position="452"/>
    </location>
</feature>
<feature type="transmembrane region" description="Helical" evidence="9">
    <location>
        <begin position="337"/>
        <end position="360"/>
    </location>
</feature>
<organism evidence="11 12">
    <name type="scientific">Genlisea aurea</name>
    <dbReference type="NCBI Taxonomy" id="192259"/>
    <lineage>
        <taxon>Eukaryota</taxon>
        <taxon>Viridiplantae</taxon>
        <taxon>Streptophyta</taxon>
        <taxon>Embryophyta</taxon>
        <taxon>Tracheophyta</taxon>
        <taxon>Spermatophyta</taxon>
        <taxon>Magnoliopsida</taxon>
        <taxon>eudicotyledons</taxon>
        <taxon>Gunneridae</taxon>
        <taxon>Pentapetalae</taxon>
        <taxon>asterids</taxon>
        <taxon>lamiids</taxon>
        <taxon>Lamiales</taxon>
        <taxon>Lentibulariaceae</taxon>
        <taxon>Genlisea</taxon>
    </lineage>
</organism>
<dbReference type="PROSITE" id="PS50088">
    <property type="entry name" value="ANK_REPEAT"/>
    <property type="match status" value="5"/>
</dbReference>
<feature type="repeat" description="ANK" evidence="7">
    <location>
        <begin position="14"/>
        <end position="40"/>
    </location>
</feature>
<feature type="non-terminal residue" evidence="11">
    <location>
        <position position="514"/>
    </location>
</feature>
<feature type="compositionally biased region" description="Low complexity" evidence="8">
    <location>
        <begin position="500"/>
        <end position="514"/>
    </location>
</feature>
<evidence type="ECO:0000256" key="7">
    <source>
        <dbReference type="PROSITE-ProRule" id="PRU00023"/>
    </source>
</evidence>
<evidence type="ECO:0000313" key="11">
    <source>
        <dbReference type="EMBL" id="EPS70729.1"/>
    </source>
</evidence>
<evidence type="ECO:0000313" key="12">
    <source>
        <dbReference type="Proteomes" id="UP000015453"/>
    </source>
</evidence>
<feature type="region of interest" description="Disordered" evidence="8">
    <location>
        <begin position="493"/>
        <end position="514"/>
    </location>
</feature>
<evidence type="ECO:0000259" key="10">
    <source>
        <dbReference type="Pfam" id="PF13962"/>
    </source>
</evidence>
<feature type="repeat" description="ANK" evidence="7">
    <location>
        <begin position="88"/>
        <end position="120"/>
    </location>
</feature>
<keyword evidence="4 9" id="KW-1133">Transmembrane helix</keyword>
<evidence type="ECO:0000256" key="6">
    <source>
        <dbReference type="ARBA" id="ARBA00023136"/>
    </source>
</evidence>
<feature type="transmembrane region" description="Helical" evidence="9">
    <location>
        <begin position="458"/>
        <end position="483"/>
    </location>
</feature>
<protein>
    <recommendedName>
        <fullName evidence="10">PGG domain-containing protein</fullName>
    </recommendedName>
</protein>
<dbReference type="GO" id="GO:0005886">
    <property type="term" value="C:plasma membrane"/>
    <property type="evidence" value="ECO:0007669"/>
    <property type="project" value="TreeGrafter"/>
</dbReference>
<comment type="subcellular location">
    <subcellularLocation>
        <location evidence="1">Membrane</location>
        <topology evidence="1">Multi-pass membrane protein</topology>
    </subcellularLocation>
</comment>
<feature type="transmembrane region" description="Helical" evidence="9">
    <location>
        <begin position="390"/>
        <end position="411"/>
    </location>
</feature>
<dbReference type="SUPFAM" id="SSF48403">
    <property type="entry name" value="Ankyrin repeat"/>
    <property type="match status" value="1"/>
</dbReference>
<evidence type="ECO:0000256" key="2">
    <source>
        <dbReference type="ARBA" id="ARBA00022692"/>
    </source>
</evidence>
<dbReference type="InterPro" id="IPR026961">
    <property type="entry name" value="PGG_dom"/>
</dbReference>
<keyword evidence="3" id="KW-0677">Repeat</keyword>
<keyword evidence="12" id="KW-1185">Reference proteome</keyword>
<dbReference type="Gene3D" id="1.25.40.20">
    <property type="entry name" value="Ankyrin repeat-containing domain"/>
    <property type="match status" value="2"/>
</dbReference>
<dbReference type="EMBL" id="AUSU01001563">
    <property type="protein sequence ID" value="EPS70729.1"/>
    <property type="molecule type" value="Genomic_DNA"/>
</dbReference>
<dbReference type="AlphaFoldDB" id="S8CTW3"/>
<feature type="repeat" description="ANK" evidence="7">
    <location>
        <begin position="156"/>
        <end position="178"/>
    </location>
</feature>
<proteinExistence type="predicted"/>
<dbReference type="PANTHER" id="PTHR24186">
    <property type="entry name" value="PROTEIN PHOSPHATASE 1 REGULATORY SUBUNIT"/>
    <property type="match status" value="1"/>
</dbReference>